<keyword evidence="3" id="KW-1185">Reference proteome</keyword>
<evidence type="ECO:0000313" key="3">
    <source>
        <dbReference type="Proteomes" id="UP000483004"/>
    </source>
</evidence>
<feature type="compositionally biased region" description="Polar residues" evidence="1">
    <location>
        <begin position="565"/>
        <end position="576"/>
    </location>
</feature>
<dbReference type="EMBL" id="WBMR01000128">
    <property type="protein sequence ID" value="KAB2371218.1"/>
    <property type="molecule type" value="Genomic_DNA"/>
</dbReference>
<evidence type="ECO:0000313" key="2">
    <source>
        <dbReference type="EMBL" id="KAB2371218.1"/>
    </source>
</evidence>
<comment type="caution">
    <text evidence="2">The sequence shown here is derived from an EMBL/GenBank/DDBJ whole genome shotgun (WGS) entry which is preliminary data.</text>
</comment>
<dbReference type="PANTHER" id="PTHR42877">
    <property type="entry name" value="L-ORNITHINE N(5)-MONOOXYGENASE-RELATED"/>
    <property type="match status" value="1"/>
</dbReference>
<proteinExistence type="predicted"/>
<dbReference type="PANTHER" id="PTHR42877:SF4">
    <property type="entry name" value="FAD_NAD(P)-BINDING DOMAIN-CONTAINING PROTEIN-RELATED"/>
    <property type="match status" value="1"/>
</dbReference>
<dbReference type="Gene3D" id="3.50.50.60">
    <property type="entry name" value="FAD/NAD(P)-binding domain"/>
    <property type="match status" value="2"/>
</dbReference>
<protein>
    <submittedName>
        <fullName evidence="2">NAD(P)/FAD-dependent oxidoreductase</fullName>
    </submittedName>
</protein>
<sequence>MRAIGFSSAARKLTSPRLPAPGPARIGPGHPLGGVPTDTSRRAPPRAIFDNVSNNGRFAVPDTEVAIIGAGLSGIGMAIALQRAGIGDFVVLERAGDIGGTWRDNVYPGVGVDVPAQAYQFSFALNPRWSRVFAPGAEVKEYLDGLADRYGVRRHVRLDTEVTERIWDEGGRFWRLRTPAGELTARFVVSAIGAFVDPKPADIPGIDDFTGTVLRSSAWDPGCDLTGKRVAVIGTGASAVQIVPEIARRAARLDVYQRTPIWVGPKLDAPIPRPLRRLFRRAPRVQEAVRRIATRGVEMVLIDLVVGHGRAPWIAHGGARLARSVWYRTQVRDPETRRRLTPRYGLGCKRPSVSNTYLRTFNRPGVSLITDAIDRVTPAGVRTAGGHEREVDAIVLATGFRLASDPEVFRRTPVRGRDGFDLATFYTEHRLASYEGISIPGLPNHFMMFGPYGWVGGTWHQLVETTSAHVVRVIQEARRRGATAVEVRPEPTERWTNRMRDRLAGSLWATNGCATANSYYFDHHGDTPYLRPTSAAQAARAARTFPLDDYAYTVPETTALGDPASSASPASETRPA</sequence>
<feature type="region of interest" description="Disordered" evidence="1">
    <location>
        <begin position="557"/>
        <end position="576"/>
    </location>
</feature>
<gene>
    <name evidence="2" type="ORF">F9B16_32610</name>
</gene>
<evidence type="ECO:0000256" key="1">
    <source>
        <dbReference type="SAM" id="MobiDB-lite"/>
    </source>
</evidence>
<dbReference type="PRINTS" id="PR00469">
    <property type="entry name" value="PNDRDTASEII"/>
</dbReference>
<accession>A0A6L3VSP8</accession>
<dbReference type="Pfam" id="PF13738">
    <property type="entry name" value="Pyr_redox_3"/>
    <property type="match status" value="1"/>
</dbReference>
<dbReference type="Proteomes" id="UP000483004">
    <property type="component" value="Unassembled WGS sequence"/>
</dbReference>
<feature type="region of interest" description="Disordered" evidence="1">
    <location>
        <begin position="1"/>
        <end position="45"/>
    </location>
</feature>
<dbReference type="SUPFAM" id="SSF51905">
    <property type="entry name" value="FAD/NAD(P)-binding domain"/>
    <property type="match status" value="2"/>
</dbReference>
<dbReference type="InterPro" id="IPR036188">
    <property type="entry name" value="FAD/NAD-bd_sf"/>
</dbReference>
<dbReference type="AlphaFoldDB" id="A0A6L3VSP8"/>
<name>A0A6L3VSP8_9ACTN</name>
<organism evidence="2 3">
    <name type="scientific">Actinomadura montaniterrae</name>
    <dbReference type="NCBI Taxonomy" id="1803903"/>
    <lineage>
        <taxon>Bacteria</taxon>
        <taxon>Bacillati</taxon>
        <taxon>Actinomycetota</taxon>
        <taxon>Actinomycetes</taxon>
        <taxon>Streptosporangiales</taxon>
        <taxon>Thermomonosporaceae</taxon>
        <taxon>Actinomadura</taxon>
    </lineage>
</organism>
<reference evidence="2 3" key="1">
    <citation type="submission" date="2019-09" db="EMBL/GenBank/DDBJ databases">
        <title>Actinomadura physcomitrii sp. nov., a novel actinomycete isolated from moss [Physcomitrium sphaericum (Ludw) Fuernr].</title>
        <authorList>
            <person name="Liu C."/>
            <person name="Zhuang X."/>
        </authorList>
    </citation>
    <scope>NUCLEOTIDE SEQUENCE [LARGE SCALE GENOMIC DNA]</scope>
    <source>
        <strain evidence="2 3">CYP1-1B</strain>
    </source>
</reference>
<dbReference type="OrthoDB" id="5168853at2"/>
<dbReference type="InterPro" id="IPR051209">
    <property type="entry name" value="FAD-bind_Monooxygenase_sf"/>
</dbReference>